<dbReference type="AlphaFoldDB" id="A0A8T0HAH8"/>
<dbReference type="PANTHER" id="PTHR31672">
    <property type="entry name" value="BNACNNG10540D PROTEIN"/>
    <property type="match status" value="1"/>
</dbReference>
<evidence type="ECO:0000313" key="1">
    <source>
        <dbReference type="EMBL" id="KAG0567855.1"/>
    </source>
</evidence>
<name>A0A8T0HAH8_CERPU</name>
<protein>
    <submittedName>
        <fullName evidence="1">Uncharacterized protein</fullName>
    </submittedName>
</protein>
<reference evidence="1" key="1">
    <citation type="submission" date="2020-06" db="EMBL/GenBank/DDBJ databases">
        <title>WGS assembly of Ceratodon purpureus strain R40.</title>
        <authorList>
            <person name="Carey S.B."/>
            <person name="Jenkins J."/>
            <person name="Shu S."/>
            <person name="Lovell J.T."/>
            <person name="Sreedasyam A."/>
            <person name="Maumus F."/>
            <person name="Tiley G.P."/>
            <person name="Fernandez-Pozo N."/>
            <person name="Barry K."/>
            <person name="Chen C."/>
            <person name="Wang M."/>
            <person name="Lipzen A."/>
            <person name="Daum C."/>
            <person name="Saski C.A."/>
            <person name="Payton A.C."/>
            <person name="Mcbreen J.C."/>
            <person name="Conrad R.E."/>
            <person name="Kollar L.M."/>
            <person name="Olsson S."/>
            <person name="Huttunen S."/>
            <person name="Landis J.B."/>
            <person name="Wickett N.J."/>
            <person name="Johnson M.G."/>
            <person name="Rensing S.A."/>
            <person name="Grimwood J."/>
            <person name="Schmutz J."/>
            <person name="Mcdaniel S.F."/>
        </authorList>
    </citation>
    <scope>NUCLEOTIDE SEQUENCE</scope>
    <source>
        <strain evidence="1">R40</strain>
    </source>
</reference>
<dbReference type="PANTHER" id="PTHR31672:SF2">
    <property type="entry name" value="F-BOX DOMAIN-CONTAINING PROTEIN"/>
    <property type="match status" value="1"/>
</dbReference>
<dbReference type="EMBL" id="CM026428">
    <property type="protein sequence ID" value="KAG0567855.1"/>
    <property type="molecule type" value="Genomic_DNA"/>
</dbReference>
<accession>A0A8T0HAH8</accession>
<dbReference type="Proteomes" id="UP000822688">
    <property type="component" value="Chromosome 7"/>
</dbReference>
<organism evidence="1 2">
    <name type="scientific">Ceratodon purpureus</name>
    <name type="common">Fire moss</name>
    <name type="synonym">Dicranum purpureum</name>
    <dbReference type="NCBI Taxonomy" id="3225"/>
    <lineage>
        <taxon>Eukaryota</taxon>
        <taxon>Viridiplantae</taxon>
        <taxon>Streptophyta</taxon>
        <taxon>Embryophyta</taxon>
        <taxon>Bryophyta</taxon>
        <taxon>Bryophytina</taxon>
        <taxon>Bryopsida</taxon>
        <taxon>Dicranidae</taxon>
        <taxon>Pseudoditrichales</taxon>
        <taxon>Ditrichaceae</taxon>
        <taxon>Ceratodon</taxon>
    </lineage>
</organism>
<keyword evidence="2" id="KW-1185">Reference proteome</keyword>
<comment type="caution">
    <text evidence="1">The sequence shown here is derived from an EMBL/GenBank/DDBJ whole genome shotgun (WGS) entry which is preliminary data.</text>
</comment>
<proteinExistence type="predicted"/>
<gene>
    <name evidence="1" type="ORF">KC19_7G167000</name>
</gene>
<evidence type="ECO:0000313" key="2">
    <source>
        <dbReference type="Proteomes" id="UP000822688"/>
    </source>
</evidence>
<sequence length="462" mass="52805">MDIIWNVQTPDHISDLYTQCLLKASDRKLAWEHWRGKTKGSKIRDWHPGMTLNDRPQDCNLYETYFPMIVNKANDCRKIFTCRINKKIPPLYTWLSLPRLDFLPSHVNDIIAGDGGLLCVNGGEKSLIKYSCTHQSSCDSKCEERCCNGPLKYFNEQSMILVCNPLTKEVKYLPKQSTYCINNGLVARMIFTSHCTQPPLDHDRSSKCHRSAYKLIIVGNHEQINEKRRYVCNEMVLLTYDSKTDEWLLGTSIHNARLVLHVKSDIAIVGECLFIGGEILTGYHRKCSDESGSKIWENKLFRVNIYEGKWNVIDFCIEDRNGETVEMQAPIIVQCKPDGEVYAVTRKKLKPSTIHIYQVMLAGENPTGVMKTLSLMPEDVFVALFEEKTSLKSYECSAGLHYIAFLASFPSQSVVAVFDLYTSAWSVSKRPIDHGCLAQFSLARCEWTPNFISFSKVSRNEF</sequence>
<dbReference type="InterPro" id="IPR050796">
    <property type="entry name" value="SCF_F-box_component"/>
</dbReference>